<proteinExistence type="predicted"/>
<name>A0A8C0E2X5_BALMU</name>
<keyword evidence="1" id="KW-1133">Transmembrane helix</keyword>
<evidence type="ECO:0000256" key="1">
    <source>
        <dbReference type="SAM" id="Phobius"/>
    </source>
</evidence>
<accession>A0A8C0E2X5</accession>
<feature type="transmembrane region" description="Helical" evidence="1">
    <location>
        <begin position="52"/>
        <end position="76"/>
    </location>
</feature>
<sequence length="114" mass="12974">MILATQARSQWTWFQRITQEFHKRICLFYAGLIILLLEIAVVAFFADHLPFSLSMTIIASGIVFILISGGMVLYGLCRNSEYAPLRPEESVRHRTAQGHPEDFETEAATISTWL</sequence>
<dbReference type="Ensembl" id="ENSBMST00010033471.1">
    <property type="protein sequence ID" value="ENSBMSP00010030424.1"/>
    <property type="gene ID" value="ENSBMSG00010022015.1"/>
</dbReference>
<keyword evidence="1" id="KW-0472">Membrane</keyword>
<reference evidence="2" key="1">
    <citation type="submission" date="2023-09" db="UniProtKB">
        <authorList>
            <consortium name="Ensembl"/>
        </authorList>
    </citation>
    <scope>IDENTIFICATION</scope>
</reference>
<organism evidence="2">
    <name type="scientific">Balaenoptera musculus</name>
    <name type="common">Blue whale</name>
    <dbReference type="NCBI Taxonomy" id="9771"/>
    <lineage>
        <taxon>Eukaryota</taxon>
        <taxon>Metazoa</taxon>
        <taxon>Chordata</taxon>
        <taxon>Craniata</taxon>
        <taxon>Vertebrata</taxon>
        <taxon>Euteleostomi</taxon>
        <taxon>Mammalia</taxon>
        <taxon>Eutheria</taxon>
        <taxon>Laurasiatheria</taxon>
        <taxon>Artiodactyla</taxon>
        <taxon>Whippomorpha</taxon>
        <taxon>Cetacea</taxon>
        <taxon>Mysticeti</taxon>
        <taxon>Balaenopteridae</taxon>
        <taxon>Balaenoptera</taxon>
    </lineage>
</organism>
<evidence type="ECO:0000313" key="2">
    <source>
        <dbReference type="Ensembl" id="ENSBMSP00010030424.1"/>
    </source>
</evidence>
<protein>
    <submittedName>
        <fullName evidence="2">Uncharacterized protein</fullName>
    </submittedName>
</protein>
<dbReference type="AlphaFoldDB" id="A0A8C0E2X5"/>
<feature type="transmembrane region" description="Helical" evidence="1">
    <location>
        <begin position="26"/>
        <end position="46"/>
    </location>
</feature>
<dbReference type="GeneTree" id="ENSGT00740000117156"/>
<keyword evidence="1" id="KW-0812">Transmembrane</keyword>